<organism evidence="1 2">
    <name type="scientific">Schizopora paradoxa</name>
    <dbReference type="NCBI Taxonomy" id="27342"/>
    <lineage>
        <taxon>Eukaryota</taxon>
        <taxon>Fungi</taxon>
        <taxon>Dikarya</taxon>
        <taxon>Basidiomycota</taxon>
        <taxon>Agaricomycotina</taxon>
        <taxon>Agaricomycetes</taxon>
        <taxon>Hymenochaetales</taxon>
        <taxon>Schizoporaceae</taxon>
        <taxon>Schizopora</taxon>
    </lineage>
</organism>
<dbReference type="PROSITE" id="PS51257">
    <property type="entry name" value="PROKAR_LIPOPROTEIN"/>
    <property type="match status" value="1"/>
</dbReference>
<dbReference type="EMBL" id="KQ086250">
    <property type="protein sequence ID" value="KLO05969.1"/>
    <property type="molecule type" value="Genomic_DNA"/>
</dbReference>
<evidence type="ECO:0000313" key="2">
    <source>
        <dbReference type="Proteomes" id="UP000053477"/>
    </source>
</evidence>
<accession>A0A0H2R2G7</accession>
<dbReference type="InParanoid" id="A0A0H2R2G7"/>
<evidence type="ECO:0000313" key="1">
    <source>
        <dbReference type="EMBL" id="KLO05969.1"/>
    </source>
</evidence>
<keyword evidence="2" id="KW-1185">Reference proteome</keyword>
<name>A0A0H2R2G7_9AGAM</name>
<reference evidence="1 2" key="1">
    <citation type="submission" date="2015-04" db="EMBL/GenBank/DDBJ databases">
        <title>Complete genome sequence of Schizopora paradoxa KUC8140, a cosmopolitan wood degrader in East Asia.</title>
        <authorList>
            <consortium name="DOE Joint Genome Institute"/>
            <person name="Min B."/>
            <person name="Park H."/>
            <person name="Jang Y."/>
            <person name="Kim J.-J."/>
            <person name="Kim K.H."/>
            <person name="Pangilinan J."/>
            <person name="Lipzen A."/>
            <person name="Riley R."/>
            <person name="Grigoriev I.V."/>
            <person name="Spatafora J.W."/>
            <person name="Choi I.-G."/>
        </authorList>
    </citation>
    <scope>NUCLEOTIDE SEQUENCE [LARGE SCALE GENOMIC DNA]</scope>
    <source>
        <strain evidence="1 2">KUC8140</strain>
    </source>
</reference>
<sequence length="149" mass="17272">MRKNLMRYHLVILGSMMGCLRRSSFSILVLPYTDISMFSKHTEVVENDDLWDLSHTHWFDCGTNKDLRLPLLSWYASKREKIVRLTAPYACRAQVRWFPTSFPHTGQSLSYRMRSPPYDQLCHLLSSDVDKRTVQGTGRVRSLGTDVSS</sequence>
<dbReference type="AlphaFoldDB" id="A0A0H2R2G7"/>
<protein>
    <submittedName>
        <fullName evidence="1">Uncharacterized protein</fullName>
    </submittedName>
</protein>
<dbReference type="Proteomes" id="UP000053477">
    <property type="component" value="Unassembled WGS sequence"/>
</dbReference>
<gene>
    <name evidence="1" type="ORF">SCHPADRAFT_705537</name>
</gene>
<proteinExistence type="predicted"/>